<reference evidence="4 5" key="1">
    <citation type="submission" date="2023-07" db="EMBL/GenBank/DDBJ databases">
        <title>Sorghum-associated microbial communities from plants grown in Nebraska, USA.</title>
        <authorList>
            <person name="Schachtman D."/>
        </authorList>
    </citation>
    <scope>NUCLEOTIDE SEQUENCE [LARGE SCALE GENOMIC DNA]</scope>
    <source>
        <strain evidence="4 5">DS1307</strain>
    </source>
</reference>
<name>A0ABT9PVV4_9HYPH</name>
<keyword evidence="2 4" id="KW-0808">Transferase</keyword>
<dbReference type="EC" id="2.1.1.45" evidence="4"/>
<dbReference type="EMBL" id="JAUSRF010000011">
    <property type="protein sequence ID" value="MDP9838628.1"/>
    <property type="molecule type" value="Genomic_DNA"/>
</dbReference>
<evidence type="ECO:0000256" key="2">
    <source>
        <dbReference type="ARBA" id="ARBA00022679"/>
    </source>
</evidence>
<organism evidence="4 5">
    <name type="scientific">Neorhizobium huautlense</name>
    <dbReference type="NCBI Taxonomy" id="67774"/>
    <lineage>
        <taxon>Bacteria</taxon>
        <taxon>Pseudomonadati</taxon>
        <taxon>Pseudomonadota</taxon>
        <taxon>Alphaproteobacteria</taxon>
        <taxon>Hyphomicrobiales</taxon>
        <taxon>Rhizobiaceae</taxon>
        <taxon>Rhizobium/Agrobacterium group</taxon>
        <taxon>Neorhizobium</taxon>
    </lineage>
</organism>
<comment type="caution">
    <text evidence="4">The sequence shown here is derived from an EMBL/GenBank/DDBJ whole genome shotgun (WGS) entry which is preliminary data.</text>
</comment>
<dbReference type="InterPro" id="IPR023451">
    <property type="entry name" value="Thymidate_synth/dCMP_Mease_dom"/>
</dbReference>
<dbReference type="SUPFAM" id="SSF55831">
    <property type="entry name" value="Thymidylate synthase/dCMP hydroxymethylase"/>
    <property type="match status" value="1"/>
</dbReference>
<accession>A0ABT9PVV4</accession>
<evidence type="ECO:0000259" key="3">
    <source>
        <dbReference type="Pfam" id="PF00303"/>
    </source>
</evidence>
<dbReference type="GO" id="GO:0032259">
    <property type="term" value="P:methylation"/>
    <property type="evidence" value="ECO:0007669"/>
    <property type="project" value="UniProtKB-KW"/>
</dbReference>
<dbReference type="PANTHER" id="PTHR11548:SF9">
    <property type="entry name" value="THYMIDYLATE SYNTHASE"/>
    <property type="match status" value="1"/>
</dbReference>
<sequence length="340" mass="38350">MFYASENHIDKLLRLTYARLLSENPQNNRVSSKKGTSTEVFGALLQLTDPRARLSRAMGRSILFSAVGELAWYLAGDNTIEFISHYLGKKYAQFSDDGGLTANGAYGKRIFLPRGASQWSRIISLLRARPGSRNAVIQIFSNDDAARQSNDIPCTCTLHFVVRNNALHLHTHMRSNDAWIGLPHDIFSFTMFQEMAAAELGYGVGTYQHSVASLHLYDDNEFGPSRTLANEYVEEGSFEEIAMPALPSGDPWTSAKEFLSAEREYRNGNFSFEAASSLPNYWMDLVTVSKLHSMMKAKVRSDQYEEMISQLHPCYRVLVLDRIDRWAGSEDTAFGILRDF</sequence>
<gene>
    <name evidence="4" type="ORF">J2T09_003400</name>
</gene>
<dbReference type="RefSeq" id="WP_306836720.1">
    <property type="nucleotide sequence ID" value="NZ_JAUSRF010000011.1"/>
</dbReference>
<feature type="domain" description="Thymidylate synthase/dCMP hydroxymethylase" evidence="3">
    <location>
        <begin position="63"/>
        <end position="219"/>
    </location>
</feature>
<dbReference type="InterPro" id="IPR036926">
    <property type="entry name" value="Thymidate_synth/dCMP_Mease_sf"/>
</dbReference>
<evidence type="ECO:0000256" key="1">
    <source>
        <dbReference type="ARBA" id="ARBA00022603"/>
    </source>
</evidence>
<dbReference type="Gene3D" id="3.30.572.10">
    <property type="entry name" value="Thymidylate synthase/dCMP hydroxymethylase domain"/>
    <property type="match status" value="1"/>
</dbReference>
<keyword evidence="5" id="KW-1185">Reference proteome</keyword>
<keyword evidence="1 4" id="KW-0489">Methyltransferase</keyword>
<proteinExistence type="predicted"/>
<dbReference type="InterPro" id="IPR045097">
    <property type="entry name" value="Thymidate_synth/dCMP_Mease"/>
</dbReference>
<dbReference type="GO" id="GO:0004799">
    <property type="term" value="F:thymidylate synthase activity"/>
    <property type="evidence" value="ECO:0007669"/>
    <property type="project" value="UniProtKB-EC"/>
</dbReference>
<evidence type="ECO:0000313" key="5">
    <source>
        <dbReference type="Proteomes" id="UP001241472"/>
    </source>
</evidence>
<dbReference type="CDD" id="cd00351">
    <property type="entry name" value="TS_Pyrimidine_HMase"/>
    <property type="match status" value="1"/>
</dbReference>
<protein>
    <submittedName>
        <fullName evidence="4">Thymidylate synthase</fullName>
        <ecNumber evidence="4">2.1.1.45</ecNumber>
    </submittedName>
</protein>
<evidence type="ECO:0000313" key="4">
    <source>
        <dbReference type="EMBL" id="MDP9838628.1"/>
    </source>
</evidence>
<dbReference type="PANTHER" id="PTHR11548">
    <property type="entry name" value="THYMIDYLATE SYNTHASE 1"/>
    <property type="match status" value="1"/>
</dbReference>
<dbReference type="Proteomes" id="UP001241472">
    <property type="component" value="Unassembled WGS sequence"/>
</dbReference>
<dbReference type="Pfam" id="PF00303">
    <property type="entry name" value="Thymidylat_synt"/>
    <property type="match status" value="1"/>
</dbReference>